<reference evidence="2 3" key="2">
    <citation type="submission" date="2013-02" db="EMBL/GenBank/DDBJ databases">
        <title>The Genome Sequence of Plasmodium falciparum FCH/4.</title>
        <authorList>
            <consortium name="The Broad Institute Genome Sequencing Platform"/>
            <consortium name="The Broad Institute Genome Sequencing Center for Infectious Disease"/>
            <person name="Neafsey D."/>
            <person name="Cheeseman I."/>
            <person name="Volkman S."/>
            <person name="Adams J."/>
            <person name="Walker B."/>
            <person name="Young S.K."/>
            <person name="Zeng Q."/>
            <person name="Gargeya S."/>
            <person name="Fitzgerald M."/>
            <person name="Haas B."/>
            <person name="Abouelleil A."/>
            <person name="Alvarado L."/>
            <person name="Arachchi H.M."/>
            <person name="Berlin A.M."/>
            <person name="Chapman S.B."/>
            <person name="Dewar J."/>
            <person name="Goldberg J."/>
            <person name="Griggs A."/>
            <person name="Gujja S."/>
            <person name="Hansen M."/>
            <person name="Howarth C."/>
            <person name="Imamovic A."/>
            <person name="Larimer J."/>
            <person name="McCowan C."/>
            <person name="Murphy C."/>
            <person name="Neiman D."/>
            <person name="Pearson M."/>
            <person name="Priest M."/>
            <person name="Roberts A."/>
            <person name="Saif S."/>
            <person name="Shea T."/>
            <person name="Sisk P."/>
            <person name="Sykes S."/>
            <person name="Wortman J."/>
            <person name="Nusbaum C."/>
            <person name="Birren B."/>
        </authorList>
    </citation>
    <scope>NUCLEOTIDE SEQUENCE [LARGE SCALE GENOMIC DNA]</scope>
    <source>
        <strain evidence="2 3">FCH/4</strain>
    </source>
</reference>
<feature type="region of interest" description="Disordered" evidence="1">
    <location>
        <begin position="157"/>
        <end position="312"/>
    </location>
</feature>
<evidence type="ECO:0000313" key="2">
    <source>
        <dbReference type="EMBL" id="ETW28332.1"/>
    </source>
</evidence>
<evidence type="ECO:0000313" key="3">
    <source>
        <dbReference type="Proteomes" id="UP000030656"/>
    </source>
</evidence>
<gene>
    <name evidence="2" type="ORF">PFFCH_04240</name>
</gene>
<dbReference type="AlphaFoldDB" id="A0A024VIK0"/>
<feature type="compositionally biased region" description="Basic and acidic residues" evidence="1">
    <location>
        <begin position="170"/>
        <end position="312"/>
    </location>
</feature>
<proteinExistence type="predicted"/>
<name>A0A024VIK0_PLAFA</name>
<sequence>MELNTYNNINSTVKIFQTTSTSALNHDKQIVEKINMDHVVQLFYILTIIILKYVFKSVNKDIKKRRRKKKSYKELKYVNTNEVDAKGKKDDNGEYANKHKMLPQKNEHDFKYTRVRILHELFKEIEHKCKDPKKDDHIKNKEKEENEKFKLNEEHCAEEKEKNKHKCSHKEKEKDKNKDYYKDNIKDKDSDKEKDSDKDSDKGKGKGKDSDKGKDKDSDKGIDSDKGKDSDKDKGKDSDKSKDKDSDKCKDNNKDKDSDKCKDNNKDKDSDKCKDNNKDKDSDKEKDKSKDKDIDKEKKKEKTKEKEIILQEGTEEKRLIEKGVEKFQSGMKKIKEWMEGIDKPNDDIPNLLVTVNKEIEVPQGKVQEFEEGIELFEEGVKLLKGNTVLEEDGNEINEIEIVFEKPNITDEEKRKKKKQLVENWISDINKMVDTEIHKIISEIENDNEDMSHSLEENNEIYEISSQDVKLTKSKADNNMSEVIQINEKTYNQDVNVNINENLNNNSNINLFNNLSKNTISQDPLHNHLSENRNSEEDLNKSLSAYANNGKDVNKMDGHKLNIYERKIKAWN</sequence>
<accession>A0A024VIK0</accession>
<evidence type="ECO:0000256" key="1">
    <source>
        <dbReference type="SAM" id="MobiDB-lite"/>
    </source>
</evidence>
<organism evidence="2 3">
    <name type="scientific">Plasmodium falciparum FCH/4</name>
    <dbReference type="NCBI Taxonomy" id="1036724"/>
    <lineage>
        <taxon>Eukaryota</taxon>
        <taxon>Sar</taxon>
        <taxon>Alveolata</taxon>
        <taxon>Apicomplexa</taxon>
        <taxon>Aconoidasida</taxon>
        <taxon>Haemosporida</taxon>
        <taxon>Plasmodiidae</taxon>
        <taxon>Plasmodium</taxon>
        <taxon>Plasmodium (Laverania)</taxon>
    </lineage>
</organism>
<reference evidence="2 3" key="1">
    <citation type="submission" date="2013-02" db="EMBL/GenBank/DDBJ databases">
        <title>The Genome Annotation of Plasmodium falciparum FCH/4.</title>
        <authorList>
            <consortium name="The Broad Institute Genome Sequencing Platform"/>
            <consortium name="The Broad Institute Genome Sequencing Center for Infectious Disease"/>
            <person name="Neafsey D."/>
            <person name="Hoffman S."/>
            <person name="Volkman S."/>
            <person name="Rosenthal P."/>
            <person name="Walker B."/>
            <person name="Young S.K."/>
            <person name="Zeng Q."/>
            <person name="Gargeya S."/>
            <person name="Fitzgerald M."/>
            <person name="Haas B."/>
            <person name="Abouelleil A."/>
            <person name="Allen A.W."/>
            <person name="Alvarado L."/>
            <person name="Arachchi H.M."/>
            <person name="Berlin A.M."/>
            <person name="Chapman S.B."/>
            <person name="Gainer-Dewar J."/>
            <person name="Goldberg J."/>
            <person name="Griggs A."/>
            <person name="Gujja S."/>
            <person name="Hansen M."/>
            <person name="Howarth C."/>
            <person name="Imamovic A."/>
            <person name="Ireland A."/>
            <person name="Larimer J."/>
            <person name="McCowan C."/>
            <person name="Murphy C."/>
            <person name="Pearson M."/>
            <person name="Poon T.W."/>
            <person name="Priest M."/>
            <person name="Roberts A."/>
            <person name="Saif S."/>
            <person name="Shea T."/>
            <person name="Sisk P."/>
            <person name="Sykes S."/>
            <person name="Wortman J."/>
            <person name="Nusbaum C."/>
            <person name="Birren B."/>
        </authorList>
    </citation>
    <scope>NUCLEOTIDE SEQUENCE [LARGE SCALE GENOMIC DNA]</scope>
    <source>
        <strain evidence="2 3">FCH/4</strain>
    </source>
</reference>
<dbReference type="EMBL" id="KI928025">
    <property type="protein sequence ID" value="ETW28332.1"/>
    <property type="molecule type" value="Genomic_DNA"/>
</dbReference>
<dbReference type="OrthoDB" id="385764at2759"/>
<protein>
    <submittedName>
        <fullName evidence="2">Uncharacterized protein</fullName>
    </submittedName>
</protein>
<dbReference type="Proteomes" id="UP000030656">
    <property type="component" value="Unassembled WGS sequence"/>
</dbReference>